<comment type="subcellular location">
    <subcellularLocation>
        <location evidence="1">Membrane</location>
        <topology evidence="1">Multi-pass membrane protein</topology>
    </subcellularLocation>
</comment>
<dbReference type="GO" id="GO:0055056">
    <property type="term" value="F:D-glucose transmembrane transporter activity"/>
    <property type="evidence" value="ECO:0007669"/>
    <property type="project" value="TreeGrafter"/>
</dbReference>
<dbReference type="Gene3D" id="1.20.1250.20">
    <property type="entry name" value="MFS general substrate transporter like domains"/>
    <property type="match status" value="1"/>
</dbReference>
<evidence type="ECO:0000313" key="9">
    <source>
        <dbReference type="Proteomes" id="UP000001075"/>
    </source>
</evidence>
<evidence type="ECO:0000256" key="3">
    <source>
        <dbReference type="ARBA" id="ARBA00022989"/>
    </source>
</evidence>
<name>G3IND5_CRIGR</name>
<feature type="domain" description="Major facilitator superfamily (MFS) profile" evidence="7">
    <location>
        <begin position="1"/>
        <end position="103"/>
    </location>
</feature>
<sequence>MTVVSSTVPEMSYLGIICVFAYIVGHSIGPSPVPSVVRTEMVLQSSRTAAFTVDGAVHWLFNFIVGLAFPSMQVAIGAYSFLIFAALCLLTAAYIYVVIPETKGKTFVEINCAFAKRNGVVFPEGKEVTTAEPHTPPLPAKQTTF</sequence>
<feature type="transmembrane region" description="Helical" evidence="6">
    <location>
        <begin position="76"/>
        <end position="99"/>
    </location>
</feature>
<proteinExistence type="predicted"/>
<dbReference type="AlphaFoldDB" id="G3IND5"/>
<reference evidence="9" key="1">
    <citation type="journal article" date="2011" name="Nat. Biotechnol.">
        <title>The genomic sequence of the Chinese hamster ovary (CHO)-K1 cell line.</title>
        <authorList>
            <person name="Xu X."/>
            <person name="Nagarajan H."/>
            <person name="Lewis N.E."/>
            <person name="Pan S."/>
            <person name="Cai Z."/>
            <person name="Liu X."/>
            <person name="Chen W."/>
            <person name="Xie M."/>
            <person name="Wang W."/>
            <person name="Hammond S."/>
            <person name="Andersen M.R."/>
            <person name="Neff N."/>
            <person name="Passarelli B."/>
            <person name="Koh W."/>
            <person name="Fan H.C."/>
            <person name="Wang J."/>
            <person name="Gui Y."/>
            <person name="Lee K.H."/>
            <person name="Betenbaugh M.J."/>
            <person name="Quake S.R."/>
            <person name="Famili I."/>
            <person name="Palsson B.O."/>
            <person name="Wang J."/>
        </authorList>
    </citation>
    <scope>NUCLEOTIDE SEQUENCE [LARGE SCALE GENOMIC DNA]</scope>
    <source>
        <strain evidence="9">CHO K1 cell line</strain>
    </source>
</reference>
<evidence type="ECO:0000256" key="1">
    <source>
        <dbReference type="ARBA" id="ARBA00004141"/>
    </source>
</evidence>
<dbReference type="InterPro" id="IPR036259">
    <property type="entry name" value="MFS_trans_sf"/>
</dbReference>
<accession>G3IND5</accession>
<dbReference type="InterPro" id="IPR005828">
    <property type="entry name" value="MFS_sugar_transport-like"/>
</dbReference>
<evidence type="ECO:0000256" key="4">
    <source>
        <dbReference type="ARBA" id="ARBA00023136"/>
    </source>
</evidence>
<feature type="transmembrane region" description="Helical" evidence="6">
    <location>
        <begin position="12"/>
        <end position="29"/>
    </location>
</feature>
<dbReference type="GO" id="GO:0046323">
    <property type="term" value="P:D-glucose import"/>
    <property type="evidence" value="ECO:0007669"/>
    <property type="project" value="TreeGrafter"/>
</dbReference>
<evidence type="ECO:0000313" key="8">
    <source>
        <dbReference type="EMBL" id="EGW06523.1"/>
    </source>
</evidence>
<keyword evidence="4 6" id="KW-0472">Membrane</keyword>
<feature type="transmembrane region" description="Helical" evidence="6">
    <location>
        <begin position="49"/>
        <end position="70"/>
    </location>
</feature>
<evidence type="ECO:0000256" key="2">
    <source>
        <dbReference type="ARBA" id="ARBA00022692"/>
    </source>
</evidence>
<evidence type="ECO:0000256" key="5">
    <source>
        <dbReference type="SAM" id="MobiDB-lite"/>
    </source>
</evidence>
<dbReference type="Proteomes" id="UP000001075">
    <property type="component" value="Unassembled WGS sequence"/>
</dbReference>
<keyword evidence="8" id="KW-0813">Transport</keyword>
<gene>
    <name evidence="8" type="ORF">I79_025451</name>
</gene>
<dbReference type="EMBL" id="JH005808">
    <property type="protein sequence ID" value="EGW06523.1"/>
    <property type="molecule type" value="Genomic_DNA"/>
</dbReference>
<keyword evidence="3 6" id="KW-1133">Transmembrane helix</keyword>
<dbReference type="PANTHER" id="PTHR23503">
    <property type="entry name" value="SOLUTE CARRIER FAMILY 2"/>
    <property type="match status" value="1"/>
</dbReference>
<dbReference type="GO" id="GO:0005886">
    <property type="term" value="C:plasma membrane"/>
    <property type="evidence" value="ECO:0007669"/>
    <property type="project" value="TreeGrafter"/>
</dbReference>
<dbReference type="InterPro" id="IPR020846">
    <property type="entry name" value="MFS_dom"/>
</dbReference>
<keyword evidence="8" id="KW-0762">Sugar transport</keyword>
<dbReference type="SUPFAM" id="SSF103473">
    <property type="entry name" value="MFS general substrate transporter"/>
    <property type="match status" value="1"/>
</dbReference>
<dbReference type="InterPro" id="IPR045263">
    <property type="entry name" value="GLUT"/>
</dbReference>
<dbReference type="PROSITE" id="PS50850">
    <property type="entry name" value="MFS"/>
    <property type="match status" value="1"/>
</dbReference>
<dbReference type="PANTHER" id="PTHR23503:SF30">
    <property type="entry name" value="SOLUTE CARRIER FAMILY 2, FACILITATED GLUCOSE TRANSPORTER MEMBER 7"/>
    <property type="match status" value="1"/>
</dbReference>
<dbReference type="GO" id="GO:0070837">
    <property type="term" value="P:dehydroascorbic acid transport"/>
    <property type="evidence" value="ECO:0007669"/>
    <property type="project" value="TreeGrafter"/>
</dbReference>
<evidence type="ECO:0000259" key="7">
    <source>
        <dbReference type="PROSITE" id="PS50850"/>
    </source>
</evidence>
<dbReference type="Pfam" id="PF00083">
    <property type="entry name" value="Sugar_tr"/>
    <property type="match status" value="1"/>
</dbReference>
<dbReference type="InParanoid" id="G3IND5"/>
<evidence type="ECO:0000256" key="6">
    <source>
        <dbReference type="SAM" id="Phobius"/>
    </source>
</evidence>
<keyword evidence="2 6" id="KW-0812">Transmembrane</keyword>
<protein>
    <submittedName>
        <fullName evidence="8">Solute carrier family 2, facilitated glucose transporter member 7</fullName>
    </submittedName>
</protein>
<organism evidence="8 9">
    <name type="scientific">Cricetulus griseus</name>
    <name type="common">Chinese hamster</name>
    <name type="synonym">Cricetulus barabensis griseus</name>
    <dbReference type="NCBI Taxonomy" id="10029"/>
    <lineage>
        <taxon>Eukaryota</taxon>
        <taxon>Metazoa</taxon>
        <taxon>Chordata</taxon>
        <taxon>Craniata</taxon>
        <taxon>Vertebrata</taxon>
        <taxon>Euteleostomi</taxon>
        <taxon>Mammalia</taxon>
        <taxon>Eutheria</taxon>
        <taxon>Euarchontoglires</taxon>
        <taxon>Glires</taxon>
        <taxon>Rodentia</taxon>
        <taxon>Myomorpha</taxon>
        <taxon>Muroidea</taxon>
        <taxon>Cricetidae</taxon>
        <taxon>Cricetinae</taxon>
        <taxon>Cricetulus</taxon>
    </lineage>
</organism>
<dbReference type="STRING" id="10029.G3IND5"/>
<feature type="region of interest" description="Disordered" evidence="5">
    <location>
        <begin position="126"/>
        <end position="145"/>
    </location>
</feature>